<sequence>MRFTISFYLSIAIACMTFSEAQAQESAEAATIRDQALAEALEAHPLVPIDMSKLTGLCASPPIRDDLGGLRPNTVLRYHYHRNVFEAAGILATYEDFAARTVAKGGTISRLIPRPPLLLRQRIKAMWKEFIYSGQFWCLVSNSYDDGGDPLKIAARTGNYMLISEAVEIWGIDPNWIKADEPSLIDILIEKARYDLNARQPLELARKNGGLTRAELEARGAIATRKEMAESDYRKYKAMADRGDLEGIHHVGRFLTLGHGVASDPVAAERWYAKAGEAALAAENWDYALSVGRYYSEPYFRTSPNSTEPAFPDDYGKAIRYLRPAAEGGNREAMVRAATLYERGGPGLARDIAQAEFWFLKAIAIDPDNDSQKPAFRLGVMVANGLLPGGVERANKLFTSSGAIYSVEYRDSIIGWQCAYKLIAKKSCDNLGKTWGGGAKFEDAP</sequence>
<proteinExistence type="predicted"/>
<gene>
    <name evidence="2" type="ORF">FIL70_02140</name>
</gene>
<dbReference type="AlphaFoldDB" id="A0A5B8CHJ7"/>
<dbReference type="EMBL" id="CP041016">
    <property type="protein sequence ID" value="QDC36221.1"/>
    <property type="molecule type" value="Genomic_DNA"/>
</dbReference>
<dbReference type="InterPro" id="IPR006597">
    <property type="entry name" value="Sel1-like"/>
</dbReference>
<evidence type="ECO:0000313" key="2">
    <source>
        <dbReference type="EMBL" id="QDC36221.1"/>
    </source>
</evidence>
<dbReference type="PROSITE" id="PS51257">
    <property type="entry name" value="PROKAR_LIPOPROTEIN"/>
    <property type="match status" value="1"/>
</dbReference>
<dbReference type="InterPro" id="IPR050767">
    <property type="entry name" value="Sel1_AlgK"/>
</dbReference>
<dbReference type="KEGG" id="sufl:FIL70_02140"/>
<accession>A0A5B8CHJ7</accession>
<organism evidence="2 3">
    <name type="scientific">Sphingobium fuliginis ATCC 27551</name>
    <dbReference type="NCBI Taxonomy" id="1208342"/>
    <lineage>
        <taxon>Bacteria</taxon>
        <taxon>Pseudomonadati</taxon>
        <taxon>Pseudomonadota</taxon>
        <taxon>Alphaproteobacteria</taxon>
        <taxon>Sphingomonadales</taxon>
        <taxon>Sphingomonadaceae</taxon>
        <taxon>Sphingobium</taxon>
    </lineage>
</organism>
<dbReference type="Gene3D" id="1.25.40.10">
    <property type="entry name" value="Tetratricopeptide repeat domain"/>
    <property type="match status" value="1"/>
</dbReference>
<protein>
    <submittedName>
        <fullName evidence="2">Sel1 repeat family protein</fullName>
    </submittedName>
</protein>
<dbReference type="PANTHER" id="PTHR11102:SF160">
    <property type="entry name" value="ERAD-ASSOCIATED E3 UBIQUITIN-PROTEIN LIGASE COMPONENT HRD3"/>
    <property type="match status" value="1"/>
</dbReference>
<dbReference type="Proteomes" id="UP000311469">
    <property type="component" value="Chromosome cSF1"/>
</dbReference>
<dbReference type="Pfam" id="PF08238">
    <property type="entry name" value="Sel1"/>
    <property type="match status" value="3"/>
</dbReference>
<keyword evidence="1" id="KW-0732">Signal</keyword>
<evidence type="ECO:0000256" key="1">
    <source>
        <dbReference type="SAM" id="SignalP"/>
    </source>
</evidence>
<evidence type="ECO:0000313" key="3">
    <source>
        <dbReference type="Proteomes" id="UP000311469"/>
    </source>
</evidence>
<dbReference type="InterPro" id="IPR011990">
    <property type="entry name" value="TPR-like_helical_dom_sf"/>
</dbReference>
<feature type="chain" id="PRO_5023084213" evidence="1">
    <location>
        <begin position="24"/>
        <end position="445"/>
    </location>
</feature>
<dbReference type="PANTHER" id="PTHR11102">
    <property type="entry name" value="SEL-1-LIKE PROTEIN"/>
    <property type="match status" value="1"/>
</dbReference>
<name>A0A5B8CHJ7_SPHSA</name>
<dbReference type="RefSeq" id="WP_140041509.1">
    <property type="nucleotide sequence ID" value="NZ_CP041016.1"/>
</dbReference>
<feature type="signal peptide" evidence="1">
    <location>
        <begin position="1"/>
        <end position="23"/>
    </location>
</feature>
<reference evidence="2 3" key="1">
    <citation type="submission" date="2019-06" db="EMBL/GenBank/DDBJ databases">
        <title>Genome organization and adaptive potential of archetypical organophosphate degarding Sphingobium fuliginis ATCC 27551.</title>
        <authorList>
            <person name="Sarwar A."/>
            <person name="Parthasarathy S."/>
            <person name="Singh C."/>
            <person name="Siddavattam D."/>
        </authorList>
    </citation>
    <scope>NUCLEOTIDE SEQUENCE [LARGE SCALE GENOMIC DNA]</scope>
    <source>
        <strain evidence="2 3">ATCC 27551</strain>
    </source>
</reference>
<dbReference type="SMART" id="SM00671">
    <property type="entry name" value="SEL1"/>
    <property type="match status" value="2"/>
</dbReference>
<dbReference type="SUPFAM" id="SSF81901">
    <property type="entry name" value="HCP-like"/>
    <property type="match status" value="1"/>
</dbReference>